<dbReference type="EMBL" id="BAABRP010000011">
    <property type="protein sequence ID" value="GAA5513919.1"/>
    <property type="molecule type" value="Genomic_DNA"/>
</dbReference>
<sequence length="176" mass="18218">MNRLLSTIPLAALTLLALSSCGSPTATLPEPAPTDSADAPITSLSGTKLSDAVARSRVTAAGIPVVSSGNCSTRSNSSCTSLEQINSGTIDGIITLKQASGCAVNITGGTEVGHASGTYSHYNGYKVDTSITTCISGYITRNFTYIGLRGDGAPQYRSAAGNIYAKESNHWDILYY</sequence>
<name>A0ABP9W9C8_9DEIO</name>
<gene>
    <name evidence="2" type="ORF">Dcar01_02668</name>
</gene>
<comment type="caution">
    <text evidence="2">The sequence shown here is derived from an EMBL/GenBank/DDBJ whole genome shotgun (WGS) entry which is preliminary data.</text>
</comment>
<dbReference type="Proteomes" id="UP001401887">
    <property type="component" value="Unassembled WGS sequence"/>
</dbReference>
<proteinExistence type="predicted"/>
<evidence type="ECO:0000313" key="2">
    <source>
        <dbReference type="EMBL" id="GAA5513919.1"/>
    </source>
</evidence>
<keyword evidence="1" id="KW-0732">Signal</keyword>
<evidence type="ECO:0000256" key="1">
    <source>
        <dbReference type="SAM" id="SignalP"/>
    </source>
</evidence>
<feature type="signal peptide" evidence="1">
    <location>
        <begin position="1"/>
        <end position="26"/>
    </location>
</feature>
<organism evidence="2 3">
    <name type="scientific">Deinococcus carri</name>
    <dbReference type="NCBI Taxonomy" id="1211323"/>
    <lineage>
        <taxon>Bacteria</taxon>
        <taxon>Thermotogati</taxon>
        <taxon>Deinococcota</taxon>
        <taxon>Deinococci</taxon>
        <taxon>Deinococcales</taxon>
        <taxon>Deinococcaceae</taxon>
        <taxon>Deinococcus</taxon>
    </lineage>
</organism>
<dbReference type="PROSITE" id="PS51257">
    <property type="entry name" value="PROKAR_LIPOPROTEIN"/>
    <property type="match status" value="1"/>
</dbReference>
<dbReference type="RefSeq" id="WP_345465986.1">
    <property type="nucleotide sequence ID" value="NZ_BAABRP010000011.1"/>
</dbReference>
<keyword evidence="3" id="KW-1185">Reference proteome</keyword>
<evidence type="ECO:0008006" key="4">
    <source>
        <dbReference type="Google" id="ProtNLM"/>
    </source>
</evidence>
<feature type="chain" id="PRO_5047006025" description="Peptidoglycan-binding protein" evidence="1">
    <location>
        <begin position="27"/>
        <end position="176"/>
    </location>
</feature>
<reference evidence="2 3" key="1">
    <citation type="submission" date="2024-02" db="EMBL/GenBank/DDBJ databases">
        <title>Deinococcus carri NBRC 110142.</title>
        <authorList>
            <person name="Ichikawa N."/>
            <person name="Katano-Makiyama Y."/>
            <person name="Hidaka K."/>
        </authorList>
    </citation>
    <scope>NUCLEOTIDE SEQUENCE [LARGE SCALE GENOMIC DNA]</scope>
    <source>
        <strain evidence="2 3">NBRC 110142</strain>
    </source>
</reference>
<accession>A0ABP9W9C8</accession>
<protein>
    <recommendedName>
        <fullName evidence="4">Peptidoglycan-binding protein</fullName>
    </recommendedName>
</protein>
<evidence type="ECO:0000313" key="3">
    <source>
        <dbReference type="Proteomes" id="UP001401887"/>
    </source>
</evidence>